<dbReference type="GO" id="GO:0009103">
    <property type="term" value="P:lipopolysaccharide biosynthetic process"/>
    <property type="evidence" value="ECO:0007669"/>
    <property type="project" value="UniProtKB-ARBA"/>
</dbReference>
<evidence type="ECO:0000313" key="10">
    <source>
        <dbReference type="EMBL" id="MBE9118815.1"/>
    </source>
</evidence>
<evidence type="ECO:0000256" key="4">
    <source>
        <dbReference type="ARBA" id="ARBA00022679"/>
    </source>
</evidence>
<evidence type="ECO:0000256" key="2">
    <source>
        <dbReference type="ARBA" id="ARBA00022475"/>
    </source>
</evidence>
<evidence type="ECO:0000256" key="6">
    <source>
        <dbReference type="ARBA" id="ARBA00022989"/>
    </source>
</evidence>
<keyword evidence="5 8" id="KW-0812">Transmembrane</keyword>
<dbReference type="GO" id="GO:0016763">
    <property type="term" value="F:pentosyltransferase activity"/>
    <property type="evidence" value="ECO:0007669"/>
    <property type="project" value="TreeGrafter"/>
</dbReference>
<sequence length="532" mass="61842">MELRLPPKRILWLLISLLLLGIFFRFVNIDRKVYWHDEVYTSLRINGYNGDRAVEELFNGQVITTEEVLRFQRPSPDKGFGDALARLIEHPEHPPLYYAIAHFWTRIFGGSIAATRSLSAVISLFVFPALYWLCWELFQHPTVGWYAVALMSVSPFYVLYAQEARQYSLWTLVTLIASTSLLRAIRLQTWKNWVLYGCAIALNFYTFLLSIWFAFSCTIYVLAIERFRLTKISIRFFLSSFSGLLLFSPWLFVIFRNYVQFQDKTAWTKTKEPLTFLSTLWGLHLNSVFVDLGFDLYSIFSYIFTFIFIILLGYAIFLLYCHTPRKIWWFVIPLIALPALGLILPDLLRGGRASSASRYFIPAYIGIQIAIAHLFSTKIQSSKNIERKTWSILFAILISLGITSCSIVSSKYTWWNKVISYHNAEIAEIINQTERPLVVSDDYEINTGNLISLTHKLDPKVKLLFVKRPNLPQIPQQFNPIFLYNPSPELLKALQTEKKFAIELVPDRGYPIWKLTPISHSTLERRRHFTNS</sequence>
<accession>A0A8J7JFJ7</accession>
<feature type="domain" description="Glycosyltransferase RgtA/B/C/D-like" evidence="9">
    <location>
        <begin position="93"/>
        <end position="251"/>
    </location>
</feature>
<feature type="transmembrane region" description="Helical" evidence="8">
    <location>
        <begin position="236"/>
        <end position="255"/>
    </location>
</feature>
<dbReference type="PANTHER" id="PTHR33908">
    <property type="entry name" value="MANNOSYLTRANSFERASE YKCB-RELATED"/>
    <property type="match status" value="1"/>
</dbReference>
<feature type="transmembrane region" description="Helical" evidence="8">
    <location>
        <begin position="359"/>
        <end position="377"/>
    </location>
</feature>
<feature type="transmembrane region" description="Helical" evidence="8">
    <location>
        <begin position="193"/>
        <end position="224"/>
    </location>
</feature>
<dbReference type="AlphaFoldDB" id="A0A8J7JFJ7"/>
<evidence type="ECO:0000259" key="9">
    <source>
        <dbReference type="Pfam" id="PF13231"/>
    </source>
</evidence>
<evidence type="ECO:0000256" key="5">
    <source>
        <dbReference type="ARBA" id="ARBA00022692"/>
    </source>
</evidence>
<proteinExistence type="predicted"/>
<dbReference type="GO" id="GO:0005886">
    <property type="term" value="C:plasma membrane"/>
    <property type="evidence" value="ECO:0007669"/>
    <property type="project" value="UniProtKB-SubCell"/>
</dbReference>
<dbReference type="RefSeq" id="WP_194031911.1">
    <property type="nucleotide sequence ID" value="NZ_JADEWZ010000062.1"/>
</dbReference>
<evidence type="ECO:0000256" key="8">
    <source>
        <dbReference type="SAM" id="Phobius"/>
    </source>
</evidence>
<organism evidence="10 11">
    <name type="scientific">Lusitaniella coriacea LEGE 07157</name>
    <dbReference type="NCBI Taxonomy" id="945747"/>
    <lineage>
        <taxon>Bacteria</taxon>
        <taxon>Bacillati</taxon>
        <taxon>Cyanobacteriota</taxon>
        <taxon>Cyanophyceae</taxon>
        <taxon>Spirulinales</taxon>
        <taxon>Lusitaniellaceae</taxon>
        <taxon>Lusitaniella</taxon>
    </lineage>
</organism>
<dbReference type="InterPro" id="IPR050297">
    <property type="entry name" value="LipidA_mod_glycosyltrf_83"/>
</dbReference>
<keyword evidence="2" id="KW-1003">Cell membrane</keyword>
<feature type="transmembrane region" description="Helical" evidence="8">
    <location>
        <begin position="299"/>
        <end position="320"/>
    </location>
</feature>
<keyword evidence="11" id="KW-1185">Reference proteome</keyword>
<dbReference type="Proteomes" id="UP000654482">
    <property type="component" value="Unassembled WGS sequence"/>
</dbReference>
<feature type="transmembrane region" description="Helical" evidence="8">
    <location>
        <begin position="389"/>
        <end position="409"/>
    </location>
</feature>
<keyword evidence="6 8" id="KW-1133">Transmembrane helix</keyword>
<evidence type="ECO:0000256" key="3">
    <source>
        <dbReference type="ARBA" id="ARBA00022676"/>
    </source>
</evidence>
<feature type="transmembrane region" description="Helical" evidence="8">
    <location>
        <begin position="327"/>
        <end position="347"/>
    </location>
</feature>
<evidence type="ECO:0000256" key="7">
    <source>
        <dbReference type="ARBA" id="ARBA00023136"/>
    </source>
</evidence>
<protein>
    <submittedName>
        <fullName evidence="10">Glycosyltransferase family 39 protein</fullName>
    </submittedName>
</protein>
<comment type="subcellular location">
    <subcellularLocation>
        <location evidence="1">Cell membrane</location>
        <topology evidence="1">Multi-pass membrane protein</topology>
    </subcellularLocation>
</comment>
<keyword evidence="4" id="KW-0808">Transferase</keyword>
<keyword evidence="3" id="KW-0328">Glycosyltransferase</keyword>
<dbReference type="InterPro" id="IPR038731">
    <property type="entry name" value="RgtA/B/C-like"/>
</dbReference>
<name>A0A8J7JFJ7_9CYAN</name>
<evidence type="ECO:0000313" key="11">
    <source>
        <dbReference type="Proteomes" id="UP000654482"/>
    </source>
</evidence>
<comment type="caution">
    <text evidence="10">The sequence shown here is derived from an EMBL/GenBank/DDBJ whole genome shotgun (WGS) entry which is preliminary data.</text>
</comment>
<reference evidence="10" key="1">
    <citation type="submission" date="2020-10" db="EMBL/GenBank/DDBJ databases">
        <authorList>
            <person name="Castelo-Branco R."/>
            <person name="Eusebio N."/>
            <person name="Adriana R."/>
            <person name="Vieira A."/>
            <person name="Brugerolle De Fraissinette N."/>
            <person name="Rezende De Castro R."/>
            <person name="Schneider M.P."/>
            <person name="Vasconcelos V."/>
            <person name="Leao P.N."/>
        </authorList>
    </citation>
    <scope>NUCLEOTIDE SEQUENCE</scope>
    <source>
        <strain evidence="10">LEGE 07157</strain>
    </source>
</reference>
<keyword evidence="7 8" id="KW-0472">Membrane</keyword>
<dbReference type="EMBL" id="JADEWZ010000062">
    <property type="protein sequence ID" value="MBE9118815.1"/>
    <property type="molecule type" value="Genomic_DNA"/>
</dbReference>
<feature type="transmembrane region" description="Helical" evidence="8">
    <location>
        <begin position="144"/>
        <end position="160"/>
    </location>
</feature>
<feature type="transmembrane region" description="Helical" evidence="8">
    <location>
        <begin position="167"/>
        <end position="187"/>
    </location>
</feature>
<evidence type="ECO:0000256" key="1">
    <source>
        <dbReference type="ARBA" id="ARBA00004651"/>
    </source>
</evidence>
<gene>
    <name evidence="10" type="ORF">IQ249_23275</name>
</gene>
<dbReference type="Pfam" id="PF13231">
    <property type="entry name" value="PMT_2"/>
    <property type="match status" value="1"/>
</dbReference>
<dbReference type="PANTHER" id="PTHR33908:SF11">
    <property type="entry name" value="MEMBRANE PROTEIN"/>
    <property type="match status" value="1"/>
</dbReference>